<dbReference type="Pfam" id="PF13673">
    <property type="entry name" value="Acetyltransf_10"/>
    <property type="match status" value="1"/>
</dbReference>
<organism evidence="2 3">
    <name type="scientific">Mycetocola reblochoni REB411</name>
    <dbReference type="NCBI Taxonomy" id="1255698"/>
    <lineage>
        <taxon>Bacteria</taxon>
        <taxon>Bacillati</taxon>
        <taxon>Actinomycetota</taxon>
        <taxon>Actinomycetes</taxon>
        <taxon>Micrococcales</taxon>
        <taxon>Microbacteriaceae</taxon>
        <taxon>Mycetocola</taxon>
    </lineage>
</organism>
<dbReference type="RefSeq" id="WP_087138595.1">
    <property type="nucleotide sequence ID" value="NZ_FUKR01000076.1"/>
</dbReference>
<protein>
    <submittedName>
        <fullName evidence="2">ElaA protein</fullName>
    </submittedName>
</protein>
<dbReference type="GO" id="GO:0016747">
    <property type="term" value="F:acyltransferase activity, transferring groups other than amino-acyl groups"/>
    <property type="evidence" value="ECO:0007669"/>
    <property type="project" value="InterPro"/>
</dbReference>
<keyword evidence="3" id="KW-1185">Reference proteome</keyword>
<dbReference type="EMBL" id="FUKR01000076">
    <property type="protein sequence ID" value="SJN41975.1"/>
    <property type="molecule type" value="Genomic_DNA"/>
</dbReference>
<gene>
    <name evidence="2" type="ORF">FM119_12985</name>
</gene>
<evidence type="ECO:0000259" key="1">
    <source>
        <dbReference type="PROSITE" id="PS51186"/>
    </source>
</evidence>
<dbReference type="Gene3D" id="3.40.630.30">
    <property type="match status" value="1"/>
</dbReference>
<evidence type="ECO:0000313" key="2">
    <source>
        <dbReference type="EMBL" id="SJN41975.1"/>
    </source>
</evidence>
<dbReference type="OrthoDB" id="9796171at2"/>
<sequence>MAITVNSGPLSELDPRVLYRILQIRVDAFVVEQDCAYPDLDSLDLAPDTLLVWAEEDGEVLGTIRILGTGSRVRRIGRVATDPAARGRGVGGQLMRAGVELCAGADAVVIGAQAHLERWYGGFGFVRDGDDYLEDRIPHLPMRLPLAHDRQPEPSGH</sequence>
<name>A0A1R4KCT2_9MICO</name>
<dbReference type="SUPFAM" id="SSF55729">
    <property type="entry name" value="Acyl-CoA N-acyltransferases (Nat)"/>
    <property type="match status" value="1"/>
</dbReference>
<accession>A0A1R4KCT2</accession>
<evidence type="ECO:0000313" key="3">
    <source>
        <dbReference type="Proteomes" id="UP000196778"/>
    </source>
</evidence>
<reference evidence="3" key="1">
    <citation type="submission" date="2017-02" db="EMBL/GenBank/DDBJ databases">
        <authorList>
            <person name="Dridi B."/>
        </authorList>
    </citation>
    <scope>NUCLEOTIDE SEQUENCE [LARGE SCALE GENOMIC DNA]</scope>
    <source>
        <strain evidence="3">EB411</strain>
    </source>
</reference>
<dbReference type="Proteomes" id="UP000196778">
    <property type="component" value="Unassembled WGS sequence"/>
</dbReference>
<dbReference type="AlphaFoldDB" id="A0A1R4KCT2"/>
<dbReference type="InterPro" id="IPR000182">
    <property type="entry name" value="GNAT_dom"/>
</dbReference>
<dbReference type="PROSITE" id="PS51186">
    <property type="entry name" value="GNAT"/>
    <property type="match status" value="1"/>
</dbReference>
<dbReference type="CDD" id="cd04301">
    <property type="entry name" value="NAT_SF"/>
    <property type="match status" value="1"/>
</dbReference>
<dbReference type="InterPro" id="IPR016181">
    <property type="entry name" value="Acyl_CoA_acyltransferase"/>
</dbReference>
<feature type="domain" description="N-acetyltransferase" evidence="1">
    <location>
        <begin position="8"/>
        <end position="147"/>
    </location>
</feature>
<proteinExistence type="predicted"/>